<organism evidence="2 3">
    <name type="scientific">Paenibacillus urinalis</name>
    <dbReference type="NCBI Taxonomy" id="521520"/>
    <lineage>
        <taxon>Bacteria</taxon>
        <taxon>Bacillati</taxon>
        <taxon>Bacillota</taxon>
        <taxon>Bacilli</taxon>
        <taxon>Bacillales</taxon>
        <taxon>Paenibacillaceae</taxon>
        <taxon>Paenibacillus</taxon>
    </lineage>
</organism>
<protein>
    <submittedName>
        <fullName evidence="2">NAD(P)-binding domain-containing protein</fullName>
    </submittedName>
</protein>
<dbReference type="Gene3D" id="3.50.50.60">
    <property type="entry name" value="FAD/NAD(P)-binding domain"/>
    <property type="match status" value="1"/>
</dbReference>
<dbReference type="EMBL" id="CP118108">
    <property type="protein sequence ID" value="WDI00366.1"/>
    <property type="molecule type" value="Genomic_DNA"/>
</dbReference>
<keyword evidence="3" id="KW-1185">Reference proteome</keyword>
<proteinExistence type="predicted"/>
<evidence type="ECO:0000313" key="2">
    <source>
        <dbReference type="EMBL" id="WDI00366.1"/>
    </source>
</evidence>
<dbReference type="SUPFAM" id="SSF51905">
    <property type="entry name" value="FAD/NAD(P)-binding domain"/>
    <property type="match status" value="1"/>
</dbReference>
<evidence type="ECO:0000256" key="1">
    <source>
        <dbReference type="ARBA" id="ARBA00023002"/>
    </source>
</evidence>
<keyword evidence="1" id="KW-0560">Oxidoreductase</keyword>
<dbReference type="Proteomes" id="UP001221519">
    <property type="component" value="Chromosome"/>
</dbReference>
<dbReference type="PRINTS" id="PR00368">
    <property type="entry name" value="FADPNR"/>
</dbReference>
<dbReference type="RefSeq" id="WP_081872474.1">
    <property type="nucleotide sequence ID" value="NZ_CP118106.1"/>
</dbReference>
<dbReference type="InterPro" id="IPR050982">
    <property type="entry name" value="Auxin_biosynth/cation_transpt"/>
</dbReference>
<reference evidence="2 3" key="1">
    <citation type="submission" date="2023-02" db="EMBL/GenBank/DDBJ databases">
        <title>Pathogen: clinical or host-associated sample.</title>
        <authorList>
            <person name="Hergert J."/>
            <person name="Casey R."/>
            <person name="Wagner J."/>
            <person name="Young E.L."/>
            <person name="Oakeson K.F."/>
        </authorList>
    </citation>
    <scope>NUCLEOTIDE SEQUENCE [LARGE SCALE GENOMIC DNA]</scope>
    <source>
        <strain evidence="2 3">2022CK-00829</strain>
    </source>
</reference>
<accession>A0ABY7X3D8</accession>
<dbReference type="PANTHER" id="PTHR43539:SF78">
    <property type="entry name" value="FLAVIN-CONTAINING MONOOXYGENASE"/>
    <property type="match status" value="1"/>
</dbReference>
<dbReference type="PANTHER" id="PTHR43539">
    <property type="entry name" value="FLAVIN-BINDING MONOOXYGENASE-LIKE PROTEIN (AFU_ORTHOLOGUE AFUA_4G09220)"/>
    <property type="match status" value="1"/>
</dbReference>
<dbReference type="InterPro" id="IPR036188">
    <property type="entry name" value="FAD/NAD-bd_sf"/>
</dbReference>
<sequence length="440" mass="48310">MSNCCNSLKINTVVAKNSPMEYVNKNSELPVAIIGAGPIGLAAAAHLVSKNQPFILFESAQQVGGNVTTWSHVRLFSPWKYNIDKAAKQLLDVSGWTEPGEEELPTGAQLLEQYLIPLSDLPEIKPYIHLNTIVTAVSRKGLSKIKTAGRDNFPFVLHIQENDTRKVVEARAVIDASGTWGSPNPAVSEGNWTDSELNIQHKMFYGIPDIFNVHRNRYAGKHVLVVGSGHSAINALLDLQSLQELEPSTRITWILRKDNVSEVYGGQENDGLAARGALGTQLQQFVASGKIEVFSSFQIERFQYSADQISISGVRHGQESRVNSVDEIIISTGSRPDLSFLREIRLDMDSSIESVRALAPLIDPNIHSCGTVRPHGERALRQPESNFYIVGAKSYGRAPTFLMTTGYEQVRSITAALVGDYEAAEKVELVLPETGVCRNS</sequence>
<evidence type="ECO:0000313" key="3">
    <source>
        <dbReference type="Proteomes" id="UP001221519"/>
    </source>
</evidence>
<dbReference type="Pfam" id="PF13738">
    <property type="entry name" value="Pyr_redox_3"/>
    <property type="match status" value="1"/>
</dbReference>
<gene>
    <name evidence="2" type="ORF">PUW25_13735</name>
</gene>
<name>A0ABY7X3D8_9BACL</name>